<comment type="caution">
    <text evidence="2">The sequence shown here is derived from an EMBL/GenBank/DDBJ whole genome shotgun (WGS) entry which is preliminary data.</text>
</comment>
<dbReference type="PANTHER" id="PTHR23244">
    <property type="entry name" value="KELCH REPEAT DOMAIN"/>
    <property type="match status" value="1"/>
</dbReference>
<dbReference type="InterPro" id="IPR015915">
    <property type="entry name" value="Kelch-typ_b-propeller"/>
</dbReference>
<dbReference type="Pfam" id="PF24681">
    <property type="entry name" value="Kelch_KLHDC2_KLHL20_DRC7"/>
    <property type="match status" value="5"/>
</dbReference>
<feature type="non-terminal residue" evidence="2">
    <location>
        <position position="1"/>
    </location>
</feature>
<dbReference type="Gene3D" id="2.120.10.80">
    <property type="entry name" value="Kelch-type beta propeller"/>
    <property type="match status" value="6"/>
</dbReference>
<accession>A0A812M918</accession>
<sequence length="1371" mass="147085">HHSAVINKSVMWVLGGYGGDYLTDLWSINLEDGDFRWTPANVSSFPALSIERHTAVLTSAGVMWVFGGGGLWSINLAAQTLAWERAWEALPGRPGLSPSERKAHTAVLTASNVMWVFGGWGWDGQGQAYLSDLWSIDLEAGALVWLQASSSNSPSGRGDHTAVLTSGNVMWVFGGKTANGTVNDLLSVNLEHQSPLSWDAADSSITELGPSSRGGSKAVITAAGVMWIFGGHDGSRVSDDLWFIDLEATNLFWTKASSASPAPREGHSVALAPSGMMWLFGGYDGSSYLNDLRSANLLEIGSQSDTLGFSSGLWTNTELLNTDSPVEEQADAKYDSYLSEPFTTIRMCVGSPTGACVTHNFRQGFRSARELFSAGYIRDESVYRDGILDAFGVPVGSYQACPMQRPGFNIECVDGNKARWGFCLNCVSQTCQNDDSDDADAAIGIGLAGQATSSEIGAGWTSHFAAAAGSCMDNIPTYRSVWLWVRRAAVVAVPIPWTAPVIDVSALPPARELSSSVVTASGVMWIFGGAGDPDLLNDLWYRHLQVPHSVWVQVTTLHRPSARTGHSAVVSPAGLMWVFGGGGGWFRETDGFRLNDLWHIDLESPSPSWTEVNVPIAPSARYRHTAVLSSGRMWVFGGLEITYYLNDLWSMDLTDLTDLEALRWAEASTFGEPEGRASHTAVILDGVMWVHGGYTAGQGADSAISELWSIDLEARPLVWSEVPSDSLLARAGHRGVVTNGALWFFGGATAYWERHEEMSCIDLEAVPPRQGILSVPKGPDARWQPESVVTAGLFVVFGGYVNGPDNDLWTLNIASSTCTWATQERPGMWTRTSLLPRPSSRNAHGAALGPNASMWIFGGWDGSTVGDLWSLGLEDSPEAPMEWMQASVSSPGSFYNPVTVVTENLLWLFGGYGDGPHCGGWSNQLYSIDLSASSLAWTDHGGYGYPRNKHSGVVTSTGVMWVFGGNLCREYYSTDDVGHFISIDLRAQVLSYASHSSYNEPSWRKEHSAVVTAAGVMWLFGGDDESTRLSDLYSIDLNASPLVWAEYVLAGPAARSGHSAALRGGEMWIFGGQAKDGSYYNVPWFIDVEATTLMWVEVLSSGSNAADVPVGRHRTSTVIAAGALWVLGGWGAGGLLDELWSMQTESTTTSTTSSSSSTTSTHYTPCPAGSYKIISDAPCEPCPIGKFNNETGALSLDACQDCPVGSITRDEGANHVDLCVRPLGTHSLECVSGQVCAVSLNGFSLQDGHQLAMLSSGCAGTALQVPNVPDSGVSKTATQEGRLYVWGEASTDFTPEGGFYSLCWCPNMHERMCAELQDFQFSAGQLKVSGPLSNHFFQCARGQDCKALGPVQGVDLSTQDQAGVSKGGPLT</sequence>
<dbReference type="Pfam" id="PF07699">
    <property type="entry name" value="Ephrin_rec_like"/>
    <property type="match status" value="1"/>
</dbReference>
<name>A0A812M918_9DINO</name>
<dbReference type="InterPro" id="IPR011641">
    <property type="entry name" value="Tyr-kin_ephrin_A/B_rcpt-like"/>
</dbReference>
<reference evidence="2" key="1">
    <citation type="submission" date="2021-02" db="EMBL/GenBank/DDBJ databases">
        <authorList>
            <person name="Dougan E. K."/>
            <person name="Rhodes N."/>
            <person name="Thang M."/>
            <person name="Chan C."/>
        </authorList>
    </citation>
    <scope>NUCLEOTIDE SEQUENCE</scope>
</reference>
<evidence type="ECO:0000259" key="1">
    <source>
        <dbReference type="Pfam" id="PF07699"/>
    </source>
</evidence>
<feature type="domain" description="Tyrosine-protein kinase ephrin type A/B receptor-like" evidence="1">
    <location>
        <begin position="1171"/>
        <end position="1219"/>
    </location>
</feature>
<dbReference type="SUPFAM" id="SSF117281">
    <property type="entry name" value="Kelch motif"/>
    <property type="match status" value="4"/>
</dbReference>
<dbReference type="SMART" id="SM01411">
    <property type="entry name" value="Ephrin_rec_like"/>
    <property type="match status" value="1"/>
</dbReference>
<protein>
    <submittedName>
        <fullName evidence="2">LZTR1 protein</fullName>
    </submittedName>
</protein>
<organism evidence="2 3">
    <name type="scientific">Symbiodinium natans</name>
    <dbReference type="NCBI Taxonomy" id="878477"/>
    <lineage>
        <taxon>Eukaryota</taxon>
        <taxon>Sar</taxon>
        <taxon>Alveolata</taxon>
        <taxon>Dinophyceae</taxon>
        <taxon>Suessiales</taxon>
        <taxon>Symbiodiniaceae</taxon>
        <taxon>Symbiodinium</taxon>
    </lineage>
</organism>
<dbReference type="Gene3D" id="2.10.50.10">
    <property type="entry name" value="Tumor Necrosis Factor Receptor, subunit A, domain 2"/>
    <property type="match status" value="1"/>
</dbReference>
<dbReference type="PANTHER" id="PTHR23244:SF471">
    <property type="entry name" value="GUANINE NUCLEOTIDE-BINDING PROTEIN SUBUNIT BETA 1-RELATED"/>
    <property type="match status" value="1"/>
</dbReference>
<dbReference type="OrthoDB" id="4447at2759"/>
<proteinExistence type="predicted"/>
<dbReference type="Proteomes" id="UP000604046">
    <property type="component" value="Unassembled WGS sequence"/>
</dbReference>
<evidence type="ECO:0000313" key="2">
    <source>
        <dbReference type="EMBL" id="CAE7254259.1"/>
    </source>
</evidence>
<evidence type="ECO:0000313" key="3">
    <source>
        <dbReference type="Proteomes" id="UP000604046"/>
    </source>
</evidence>
<dbReference type="EMBL" id="CAJNDS010001288">
    <property type="protein sequence ID" value="CAE7254259.1"/>
    <property type="molecule type" value="Genomic_DNA"/>
</dbReference>
<gene>
    <name evidence="2" type="primary">LZTR1</name>
    <name evidence="2" type="ORF">SNAT2548_LOCUS12840</name>
</gene>
<keyword evidence="3" id="KW-1185">Reference proteome</keyword>